<reference evidence="2 3" key="1">
    <citation type="submission" date="2019-10" db="EMBL/GenBank/DDBJ databases">
        <authorList>
            <person name="Abad L.A."/>
            <person name="AUll H.A."/>
            <person name="Garlena R.A."/>
            <person name="Russell D.A."/>
            <person name="Pope W.H."/>
            <person name="Jacobs-Sera D."/>
            <person name="Hatfull G.F."/>
        </authorList>
    </citation>
    <scope>NUCLEOTIDE SEQUENCE [LARGE SCALE GENOMIC DNA]</scope>
</reference>
<evidence type="ECO:0000313" key="2">
    <source>
        <dbReference type="EMBL" id="QGJ92688.1"/>
    </source>
</evidence>
<dbReference type="KEGG" id="vg:80004975"/>
<evidence type="ECO:0000313" key="3">
    <source>
        <dbReference type="Proteomes" id="UP000425388"/>
    </source>
</evidence>
<accession>A0A649VK48</accession>
<protein>
    <submittedName>
        <fullName evidence="2">Uncharacterized protein</fullName>
    </submittedName>
</protein>
<proteinExistence type="predicted"/>
<name>A0A649VK48_9CAUD</name>
<evidence type="ECO:0000256" key="1">
    <source>
        <dbReference type="SAM" id="MobiDB-lite"/>
    </source>
</evidence>
<sequence length="100" mass="11046">MTDAARAQHPLGAGRARQAQHTIERQIMDTLTLTEALVAMLVERDDTDATNAIQRLRIAQERVALVIHGDMHLDMPLDGDEADSIIIHATRNGHVDIFAL</sequence>
<gene>
    <name evidence="2" type="primary">18</name>
    <name evidence="2" type="ORF">PBI_MEGAN_18</name>
</gene>
<dbReference type="EMBL" id="MN586020">
    <property type="protein sequence ID" value="QGJ92688.1"/>
    <property type="molecule type" value="Genomic_DNA"/>
</dbReference>
<dbReference type="RefSeq" id="YP_010751309.1">
    <property type="nucleotide sequence ID" value="NC_073368.1"/>
</dbReference>
<organism evidence="2 3">
    <name type="scientific">Microbacterium phage Megan</name>
    <dbReference type="NCBI Taxonomy" id="2656551"/>
    <lineage>
        <taxon>Viruses</taxon>
        <taxon>Duplodnaviria</taxon>
        <taxon>Heunggongvirae</taxon>
        <taxon>Uroviricota</taxon>
        <taxon>Caudoviricetes</taxon>
        <taxon>Hodgkinviridae</taxon>
        <taxon>Meganvirus</taxon>
        <taxon>Meganvirus megan</taxon>
    </lineage>
</organism>
<feature type="region of interest" description="Disordered" evidence="1">
    <location>
        <begin position="1"/>
        <end position="20"/>
    </location>
</feature>
<keyword evidence="3" id="KW-1185">Reference proteome</keyword>
<dbReference type="GeneID" id="80004975"/>
<dbReference type="Proteomes" id="UP000425388">
    <property type="component" value="Segment"/>
</dbReference>